<organism evidence="1 2">
    <name type="scientific">Clavispora lusitaniae</name>
    <name type="common">Candida lusitaniae</name>
    <dbReference type="NCBI Taxonomy" id="36911"/>
    <lineage>
        <taxon>Eukaryota</taxon>
        <taxon>Fungi</taxon>
        <taxon>Dikarya</taxon>
        <taxon>Ascomycota</taxon>
        <taxon>Saccharomycotina</taxon>
        <taxon>Pichiomycetes</taxon>
        <taxon>Metschnikowiaceae</taxon>
        <taxon>Clavispora</taxon>
    </lineage>
</organism>
<dbReference type="EMBL" id="CP038484">
    <property type="protein sequence ID" value="QFZ25511.1"/>
    <property type="molecule type" value="Genomic_DNA"/>
</dbReference>
<evidence type="ECO:0000313" key="2">
    <source>
        <dbReference type="Proteomes" id="UP000326582"/>
    </source>
</evidence>
<keyword evidence="2" id="KW-1185">Reference proteome</keyword>
<accession>A0ACD0WDQ4</accession>
<protein>
    <submittedName>
        <fullName evidence="1">Telomere replication protein</fullName>
    </submittedName>
</protein>
<reference evidence="2" key="1">
    <citation type="journal article" date="2019" name="MBio">
        <title>Comparative genomics for the elucidation of multidrug resistance (MDR) in Candida lusitaniae.</title>
        <authorList>
            <person name="Kannan A."/>
            <person name="Asner S.A."/>
            <person name="Trachsel E."/>
            <person name="Kelly S."/>
            <person name="Parker J."/>
            <person name="Sanglard D."/>
        </authorList>
    </citation>
    <scope>NUCLEOTIDE SEQUENCE [LARGE SCALE GENOMIC DNA]</scope>
    <source>
        <strain evidence="2">P1</strain>
    </source>
</reference>
<dbReference type="Proteomes" id="UP000326582">
    <property type="component" value="Chromosome 1"/>
</dbReference>
<name>A0ACD0WDQ4_CLALS</name>
<evidence type="ECO:0000313" key="1">
    <source>
        <dbReference type="EMBL" id="QFZ25511.1"/>
    </source>
</evidence>
<sequence>MYIRLFLGILKYSFSPAQCSIAMDYPIVLLNSWVLGLVTGCIRDQSIYSTNLLVKNFIKFESPTCTNLNVTPLLRVFAFTKSTDSGEISAVLHDSSHKILVLFTKECIERFESRYGQRITYHTVHSLLLVKQANLRFLTLFQLRSKFGVVGGLRISPKVALVYLEISDVDFFQRDQIWVSPLAEKMLHYVYGDVEYEKKYGQQNVSPQGIADFVLENDDGLISDEESLPSLVKTCF</sequence>
<proteinExistence type="predicted"/>
<gene>
    <name evidence="1" type="ORF">EJF14_10607</name>
</gene>